<feature type="non-terminal residue" evidence="2">
    <location>
        <position position="175"/>
    </location>
</feature>
<name>A0A167XCB9_9AGAM</name>
<protein>
    <submittedName>
        <fullName evidence="2">Uncharacterized protein</fullName>
    </submittedName>
</protein>
<evidence type="ECO:0000313" key="2">
    <source>
        <dbReference type="EMBL" id="KZP07062.1"/>
    </source>
</evidence>
<feature type="region of interest" description="Disordered" evidence="1">
    <location>
        <begin position="152"/>
        <end position="175"/>
    </location>
</feature>
<dbReference type="OrthoDB" id="3203159at2759"/>
<dbReference type="EMBL" id="KV417763">
    <property type="protein sequence ID" value="KZP07062.1"/>
    <property type="molecule type" value="Genomic_DNA"/>
</dbReference>
<sequence>IIYYWSDTETIQQIKNEAPSSWSPILQPQFCNTIVEFQNTVKYHEENLIHASVIYNHNSANSNSNSRPAYTPNGGNFQSLCHNAQTNLVGWSKDMPPPEYPKDDSNVWRNKTLESIGAQACQHCGSGKHWDKECKHAQQGKHCVRTNFIEIQEDSAKPQDQYDELYYGSDNEQDF</sequence>
<organism evidence="2">
    <name type="scientific">Athelia psychrophila</name>
    <dbReference type="NCBI Taxonomy" id="1759441"/>
    <lineage>
        <taxon>Eukaryota</taxon>
        <taxon>Fungi</taxon>
        <taxon>Dikarya</taxon>
        <taxon>Basidiomycota</taxon>
        <taxon>Agaricomycotina</taxon>
        <taxon>Agaricomycetes</taxon>
        <taxon>Agaricomycetidae</taxon>
        <taxon>Atheliales</taxon>
        <taxon>Atheliaceae</taxon>
        <taxon>Athelia</taxon>
    </lineage>
</organism>
<proteinExistence type="predicted"/>
<gene>
    <name evidence="2" type="ORF">FIBSPDRAFT_763439</name>
</gene>
<dbReference type="STRING" id="436010.A0A167XCB9"/>
<reference evidence="2" key="1">
    <citation type="journal article" date="2016" name="Mol. Biol. Evol.">
        <title>Comparative Genomics of Early-Diverging Mushroom-Forming Fungi Provides Insights into the Origins of Lignocellulose Decay Capabilities.</title>
        <authorList>
            <person name="Nagy L.G."/>
            <person name="Riley R."/>
            <person name="Tritt A."/>
            <person name="Adam C."/>
            <person name="Daum C."/>
            <person name="Floudas D."/>
            <person name="Sun H."/>
            <person name="Yadav J.S."/>
            <person name="Pangilinan J."/>
            <person name="Larsson K.H."/>
            <person name="Matsuura K."/>
            <person name="Barry K."/>
            <person name="Labutti K."/>
            <person name="Kuo R."/>
            <person name="Ohm R.A."/>
            <person name="Bhattacharya S.S."/>
            <person name="Shirouzu T."/>
            <person name="Yoshinaga Y."/>
            <person name="Martin F.M."/>
            <person name="Grigoriev I.V."/>
            <person name="Hibbett D.S."/>
        </authorList>
    </citation>
    <scope>NUCLEOTIDE SEQUENCE [LARGE SCALE GENOMIC DNA]</scope>
    <source>
        <strain evidence="2">CBS 109695</strain>
    </source>
</reference>
<accession>A0A167XCB9</accession>
<dbReference type="AlphaFoldDB" id="A0A167XCB9"/>
<evidence type="ECO:0000256" key="1">
    <source>
        <dbReference type="SAM" id="MobiDB-lite"/>
    </source>
</evidence>